<evidence type="ECO:0000313" key="1">
    <source>
        <dbReference type="EMBL" id="SVC65006.1"/>
    </source>
</evidence>
<gene>
    <name evidence="1" type="ORF">METZ01_LOCUS317860</name>
</gene>
<accession>A0A382NVB2</accession>
<sequence>MLNNNKIKHLRSEAARVGYFDLPMAPVIRHAKSAIKKSYIDTKERTERKIRS</sequence>
<protein>
    <submittedName>
        <fullName evidence="1">Uncharacterized protein</fullName>
    </submittedName>
</protein>
<name>A0A382NVB2_9ZZZZ</name>
<dbReference type="AlphaFoldDB" id="A0A382NVB2"/>
<proteinExistence type="predicted"/>
<organism evidence="1">
    <name type="scientific">marine metagenome</name>
    <dbReference type="NCBI Taxonomy" id="408172"/>
    <lineage>
        <taxon>unclassified sequences</taxon>
        <taxon>metagenomes</taxon>
        <taxon>ecological metagenomes</taxon>
    </lineage>
</organism>
<reference evidence="1" key="1">
    <citation type="submission" date="2018-05" db="EMBL/GenBank/DDBJ databases">
        <authorList>
            <person name="Lanie J.A."/>
            <person name="Ng W.-L."/>
            <person name="Kazmierczak K.M."/>
            <person name="Andrzejewski T.M."/>
            <person name="Davidsen T.M."/>
            <person name="Wayne K.J."/>
            <person name="Tettelin H."/>
            <person name="Glass J.I."/>
            <person name="Rusch D."/>
            <person name="Podicherti R."/>
            <person name="Tsui H.-C.T."/>
            <person name="Winkler M.E."/>
        </authorList>
    </citation>
    <scope>NUCLEOTIDE SEQUENCE</scope>
</reference>
<dbReference type="EMBL" id="UINC01102978">
    <property type="protein sequence ID" value="SVC65006.1"/>
    <property type="molecule type" value="Genomic_DNA"/>
</dbReference>
<feature type="non-terminal residue" evidence="1">
    <location>
        <position position="52"/>
    </location>
</feature>